<keyword evidence="2" id="KW-0808">Transferase</keyword>
<organism evidence="2">
    <name type="scientific">metagenome</name>
    <dbReference type="NCBI Taxonomy" id="256318"/>
    <lineage>
        <taxon>unclassified sequences</taxon>
        <taxon>metagenomes</taxon>
    </lineage>
</organism>
<dbReference type="Gene3D" id="3.40.630.30">
    <property type="match status" value="1"/>
</dbReference>
<dbReference type="EC" id="2.3.1.128" evidence="2"/>
<proteinExistence type="predicted"/>
<evidence type="ECO:0000313" key="2">
    <source>
        <dbReference type="EMBL" id="CUR59329.1"/>
    </source>
</evidence>
<dbReference type="PROSITE" id="PS51186">
    <property type="entry name" value="GNAT"/>
    <property type="match status" value="1"/>
</dbReference>
<dbReference type="InterPro" id="IPR050276">
    <property type="entry name" value="MshD_Acetyltransferase"/>
</dbReference>
<dbReference type="CDD" id="cd04301">
    <property type="entry name" value="NAT_SF"/>
    <property type="match status" value="1"/>
</dbReference>
<dbReference type="InterPro" id="IPR000182">
    <property type="entry name" value="GNAT_dom"/>
</dbReference>
<gene>
    <name evidence="2" type="ORF">NOCA2580027</name>
</gene>
<dbReference type="PANTHER" id="PTHR43617:SF20">
    <property type="entry name" value="N-ALPHA-ACETYLTRANSFERASE RIMI"/>
    <property type="match status" value="1"/>
</dbReference>
<keyword evidence="2" id="KW-0012">Acyltransferase</keyword>
<reference evidence="2" key="1">
    <citation type="submission" date="2015-08" db="EMBL/GenBank/DDBJ databases">
        <authorList>
            <person name="Babu N.S."/>
            <person name="Beckwith C.J."/>
            <person name="Beseler K.G."/>
            <person name="Brison A."/>
            <person name="Carone J.V."/>
            <person name="Caskin T.P."/>
            <person name="Diamond M."/>
            <person name="Durham M.E."/>
            <person name="Foxe J.M."/>
            <person name="Go M."/>
            <person name="Henderson B.A."/>
            <person name="Jones I.B."/>
            <person name="McGettigan J.A."/>
            <person name="Micheletti S.J."/>
            <person name="Nasrallah M.E."/>
            <person name="Ortiz D."/>
            <person name="Piller C.R."/>
            <person name="Privatt S.R."/>
            <person name="Schneider S.L."/>
            <person name="Sharp S."/>
            <person name="Smith T.C."/>
            <person name="Stanton J.D."/>
            <person name="Ullery H.E."/>
            <person name="Wilson R.J."/>
            <person name="Serrano M.G."/>
            <person name="Buck G."/>
            <person name="Lee V."/>
            <person name="Wang Y."/>
            <person name="Carvalho R."/>
            <person name="Voegtly L."/>
            <person name="Shi R."/>
            <person name="Duckworth R."/>
            <person name="Johnson A."/>
            <person name="Loviza R."/>
            <person name="Walstead R."/>
            <person name="Shah Z."/>
            <person name="Kiflezghi M."/>
            <person name="Wade K."/>
            <person name="Ball S.L."/>
            <person name="Bradley K.W."/>
            <person name="Asai D.J."/>
            <person name="Bowman C.A."/>
            <person name="Russell D.A."/>
            <person name="Pope W.H."/>
            <person name="Jacobs-Sera D."/>
            <person name="Hendrix R.W."/>
            <person name="Hatfull G.F."/>
        </authorList>
    </citation>
    <scope>NUCLEOTIDE SEQUENCE</scope>
</reference>
<dbReference type="Pfam" id="PF00583">
    <property type="entry name" value="Acetyltransf_1"/>
    <property type="match status" value="1"/>
</dbReference>
<keyword evidence="2" id="KW-0687">Ribonucleoprotein</keyword>
<dbReference type="SUPFAM" id="SSF55729">
    <property type="entry name" value="Acyl-CoA N-acyltransferases (Nat)"/>
    <property type="match status" value="1"/>
</dbReference>
<dbReference type="AlphaFoldDB" id="A0A2P2CBJ2"/>
<dbReference type="GO" id="GO:0005840">
    <property type="term" value="C:ribosome"/>
    <property type="evidence" value="ECO:0007669"/>
    <property type="project" value="UniProtKB-KW"/>
</dbReference>
<keyword evidence="2" id="KW-0689">Ribosomal protein</keyword>
<evidence type="ECO:0000259" key="1">
    <source>
        <dbReference type="PROSITE" id="PS51186"/>
    </source>
</evidence>
<dbReference type="EMBL" id="CZKA01000054">
    <property type="protein sequence ID" value="CUR59329.1"/>
    <property type="molecule type" value="Genomic_DNA"/>
</dbReference>
<protein>
    <submittedName>
        <fullName evidence="2">Putative (SSU ribosomal protein S18P)-alanine acetyltransferase</fullName>
        <ecNumber evidence="2">2.3.1.128</ecNumber>
    </submittedName>
</protein>
<dbReference type="PANTHER" id="PTHR43617">
    <property type="entry name" value="L-AMINO ACID N-ACETYLTRANSFERASE"/>
    <property type="match status" value="1"/>
</dbReference>
<feature type="domain" description="N-acetyltransferase" evidence="1">
    <location>
        <begin position="1"/>
        <end position="139"/>
    </location>
</feature>
<dbReference type="GO" id="GO:0008999">
    <property type="term" value="F:protein-N-terminal-alanine acetyltransferase activity"/>
    <property type="evidence" value="ECO:0007669"/>
    <property type="project" value="TreeGrafter"/>
</dbReference>
<accession>A0A2P2CBJ2</accession>
<dbReference type="InterPro" id="IPR016181">
    <property type="entry name" value="Acyl_CoA_acyltransferase"/>
</dbReference>
<sequence length="144" mass="15521">MIRAATAADTAAIASLESRLFGAEAWTPQQIADELTGPGRLTSVAVDGQVVGYVVTMLVGDVVDLLRISVDPGRRREGWAGRLLEQALTRPASRMLLEVSETNAGARAFYAAYGFEEIHRRRGYYRDGSDALVLQLALPGTMAP</sequence>
<name>A0A2P2CBJ2_9ZZZZ</name>